<feature type="region of interest" description="Disordered" evidence="1">
    <location>
        <begin position="202"/>
        <end position="232"/>
    </location>
</feature>
<sequence>MALLRSALFLQSIVSVANSQTFFVEPFTAPYHRVKDPLSQQCRDTMKTTLECSWTLQTVTQFDPPVGYANTLVVLEDICRPKCRQDLVEWRQRLASQCKSTDMLGGFENNASYPTMFIPDNYLWVYDTYCYKSKTDGQFCYVVENEIGLYRNETKVDVCSDCFLGVLATELNSPVGYTDELVAEFSSATEKCSATGYSYTKTSYSDPTPTAGSGGPAFTSATGTSTGAPASATTSRSISATWKVLDLKRAMGLVAAWVAMSLL</sequence>
<protein>
    <submittedName>
        <fullName evidence="3">Uncharacterized protein</fullName>
    </submittedName>
</protein>
<evidence type="ECO:0000313" key="3">
    <source>
        <dbReference type="EMBL" id="KAK0624166.1"/>
    </source>
</evidence>
<dbReference type="EMBL" id="JAULSU010000003">
    <property type="protein sequence ID" value="KAK0624166.1"/>
    <property type="molecule type" value="Genomic_DNA"/>
</dbReference>
<gene>
    <name evidence="3" type="ORF">B0T14DRAFT_565459</name>
</gene>
<keyword evidence="4" id="KW-1185">Reference proteome</keyword>
<name>A0AA39WYY0_9PEZI</name>
<feature type="chain" id="PRO_5041214950" evidence="2">
    <location>
        <begin position="20"/>
        <end position="263"/>
    </location>
</feature>
<evidence type="ECO:0000256" key="2">
    <source>
        <dbReference type="SAM" id="SignalP"/>
    </source>
</evidence>
<dbReference type="Proteomes" id="UP001175000">
    <property type="component" value="Unassembled WGS sequence"/>
</dbReference>
<evidence type="ECO:0000313" key="4">
    <source>
        <dbReference type="Proteomes" id="UP001175000"/>
    </source>
</evidence>
<keyword evidence="2" id="KW-0732">Signal</keyword>
<dbReference type="AlphaFoldDB" id="A0AA39WYY0"/>
<accession>A0AA39WYY0</accession>
<organism evidence="3 4">
    <name type="scientific">Immersiella caudata</name>
    <dbReference type="NCBI Taxonomy" id="314043"/>
    <lineage>
        <taxon>Eukaryota</taxon>
        <taxon>Fungi</taxon>
        <taxon>Dikarya</taxon>
        <taxon>Ascomycota</taxon>
        <taxon>Pezizomycotina</taxon>
        <taxon>Sordariomycetes</taxon>
        <taxon>Sordariomycetidae</taxon>
        <taxon>Sordariales</taxon>
        <taxon>Lasiosphaeriaceae</taxon>
        <taxon>Immersiella</taxon>
    </lineage>
</organism>
<feature type="compositionally biased region" description="Low complexity" evidence="1">
    <location>
        <begin position="216"/>
        <end position="232"/>
    </location>
</feature>
<feature type="signal peptide" evidence="2">
    <location>
        <begin position="1"/>
        <end position="19"/>
    </location>
</feature>
<proteinExistence type="predicted"/>
<reference evidence="3" key="1">
    <citation type="submission" date="2023-06" db="EMBL/GenBank/DDBJ databases">
        <title>Genome-scale phylogeny and comparative genomics of the fungal order Sordariales.</title>
        <authorList>
            <consortium name="Lawrence Berkeley National Laboratory"/>
            <person name="Hensen N."/>
            <person name="Bonometti L."/>
            <person name="Westerberg I."/>
            <person name="Brannstrom I.O."/>
            <person name="Guillou S."/>
            <person name="Cros-Aarteil S."/>
            <person name="Calhoun S."/>
            <person name="Haridas S."/>
            <person name="Kuo A."/>
            <person name="Mondo S."/>
            <person name="Pangilinan J."/>
            <person name="Riley R."/>
            <person name="Labutti K."/>
            <person name="Andreopoulos B."/>
            <person name="Lipzen A."/>
            <person name="Chen C."/>
            <person name="Yanf M."/>
            <person name="Daum C."/>
            <person name="Ng V."/>
            <person name="Clum A."/>
            <person name="Steindorff A."/>
            <person name="Ohm R."/>
            <person name="Martin F."/>
            <person name="Silar P."/>
            <person name="Natvig D."/>
            <person name="Lalanne C."/>
            <person name="Gautier V."/>
            <person name="Ament-Velasquez S.L."/>
            <person name="Kruys A."/>
            <person name="Hutchinson M.I."/>
            <person name="Powell A.J."/>
            <person name="Barry K."/>
            <person name="Miller A.N."/>
            <person name="Grigoriev I.V."/>
            <person name="Debuchy R."/>
            <person name="Gladieux P."/>
            <person name="Thoren M.H."/>
            <person name="Johannesson H."/>
        </authorList>
    </citation>
    <scope>NUCLEOTIDE SEQUENCE</scope>
    <source>
        <strain evidence="3">CBS 606.72</strain>
    </source>
</reference>
<evidence type="ECO:0000256" key="1">
    <source>
        <dbReference type="SAM" id="MobiDB-lite"/>
    </source>
</evidence>
<comment type="caution">
    <text evidence="3">The sequence shown here is derived from an EMBL/GenBank/DDBJ whole genome shotgun (WGS) entry which is preliminary data.</text>
</comment>